<feature type="binding site" evidence="8">
    <location>
        <position position="350"/>
    </location>
    <ligand>
        <name>Mg(2+)</name>
        <dbReference type="ChEBI" id="CHEBI:18420"/>
    </ligand>
</feature>
<evidence type="ECO:0000256" key="6">
    <source>
        <dbReference type="ARBA" id="ARBA00022842"/>
    </source>
</evidence>
<dbReference type="SMART" id="SM00098">
    <property type="entry name" value="alkPPc"/>
    <property type="match status" value="1"/>
</dbReference>
<dbReference type="RefSeq" id="WP_068267267.1">
    <property type="nucleotide sequence ID" value="NZ_LWSK01000178.1"/>
</dbReference>
<feature type="active site" description="Phosphoserine intermediate" evidence="7">
    <location>
        <position position="296"/>
    </location>
</feature>
<reference evidence="10 11" key="1">
    <citation type="submission" date="2019-08" db="EMBL/GenBank/DDBJ databases">
        <title>Deep-cultivation of Planctomycetes and their phenomic and genomic characterization uncovers novel biology.</title>
        <authorList>
            <person name="Wiegand S."/>
            <person name="Jogler M."/>
            <person name="Boedeker C."/>
            <person name="Pinto D."/>
            <person name="Vollmers J."/>
            <person name="Rivas-Marin E."/>
            <person name="Kohn T."/>
            <person name="Peeters S.H."/>
            <person name="Heuer A."/>
            <person name="Rast P."/>
            <person name="Oberbeckmann S."/>
            <person name="Bunk B."/>
            <person name="Jeske O."/>
            <person name="Meyerdierks A."/>
            <person name="Storesund J.E."/>
            <person name="Kallscheuer N."/>
            <person name="Luecker S."/>
            <person name="Lage O.M."/>
            <person name="Pohl T."/>
            <person name="Merkel B.J."/>
            <person name="Hornburger P."/>
            <person name="Mueller R.-W."/>
            <person name="Bruemmer F."/>
            <person name="Labrenz M."/>
            <person name="Spormann A.M."/>
            <person name="Op Den Camp H."/>
            <person name="Overmann J."/>
            <person name="Amann R."/>
            <person name="Jetten M.S.M."/>
            <person name="Mascher T."/>
            <person name="Medema M.H."/>
            <person name="Devos D.P."/>
            <person name="Kaster A.-K."/>
            <person name="Ovreas L."/>
            <person name="Rohde M."/>
            <person name="Galperin M.Y."/>
            <person name="Jogler C."/>
        </authorList>
    </citation>
    <scope>NUCLEOTIDE SEQUENCE [LARGE SCALE GENOMIC DNA]</scope>
    <source>
        <strain evidence="10 11">LF1</strain>
    </source>
</reference>
<protein>
    <submittedName>
        <fullName evidence="10">Alkaline phosphatase H</fullName>
        <ecNumber evidence="10">3.1.3.1</ecNumber>
    </submittedName>
</protein>
<dbReference type="PANTHER" id="PTHR11596">
    <property type="entry name" value="ALKALINE PHOSPHATASE"/>
    <property type="match status" value="1"/>
</dbReference>
<feature type="binding site" evidence="8">
    <location>
        <position position="592"/>
    </location>
    <ligand>
        <name>Zn(2+)</name>
        <dbReference type="ChEBI" id="CHEBI:29105"/>
        <label>2</label>
    </ligand>
</feature>
<dbReference type="PANTHER" id="PTHR11596:SF5">
    <property type="entry name" value="ALKALINE PHOSPHATASE"/>
    <property type="match status" value="1"/>
</dbReference>
<evidence type="ECO:0000256" key="2">
    <source>
        <dbReference type="ARBA" id="ARBA00022553"/>
    </source>
</evidence>
<organism evidence="10 11">
    <name type="scientific">Rubripirellula obstinata</name>
    <dbReference type="NCBI Taxonomy" id="406547"/>
    <lineage>
        <taxon>Bacteria</taxon>
        <taxon>Pseudomonadati</taxon>
        <taxon>Planctomycetota</taxon>
        <taxon>Planctomycetia</taxon>
        <taxon>Pirellulales</taxon>
        <taxon>Pirellulaceae</taxon>
        <taxon>Rubripirellula</taxon>
    </lineage>
</organism>
<dbReference type="EMBL" id="VRLW01000001">
    <property type="protein sequence ID" value="KAA1260926.1"/>
    <property type="molecule type" value="Genomic_DNA"/>
</dbReference>
<keyword evidence="4 10" id="KW-0378">Hydrolase</keyword>
<dbReference type="GO" id="GO:0046872">
    <property type="term" value="F:metal ion binding"/>
    <property type="evidence" value="ECO:0007669"/>
    <property type="project" value="UniProtKB-KW"/>
</dbReference>
<dbReference type="SUPFAM" id="SSF53649">
    <property type="entry name" value="Alkaline phosphatase-like"/>
    <property type="match status" value="1"/>
</dbReference>
<dbReference type="InterPro" id="IPR001952">
    <property type="entry name" value="Alkaline_phosphatase"/>
</dbReference>
<evidence type="ECO:0000256" key="1">
    <source>
        <dbReference type="ARBA" id="ARBA00005984"/>
    </source>
</evidence>
<name>A0A5B1CK25_9BACT</name>
<dbReference type="InterPro" id="IPR017850">
    <property type="entry name" value="Alkaline_phosphatase_core_sf"/>
</dbReference>
<comment type="caution">
    <text evidence="10">The sequence shown here is derived from an EMBL/GenBank/DDBJ whole genome shotgun (WGS) entry which is preliminary data.</text>
</comment>
<keyword evidence="11" id="KW-1185">Reference proteome</keyword>
<comment type="cofactor">
    <cofactor evidence="8">
        <name>Zn(2+)</name>
        <dbReference type="ChEBI" id="CHEBI:29105"/>
    </cofactor>
    <text evidence="8">Binds 2 Zn(2+) ions.</text>
</comment>
<feature type="binding site" evidence="8">
    <location>
        <position position="547"/>
    </location>
    <ligand>
        <name>Zn(2+)</name>
        <dbReference type="ChEBI" id="CHEBI:29105"/>
        <label>2</label>
    </ligand>
</feature>
<dbReference type="Gene3D" id="3.40.720.10">
    <property type="entry name" value="Alkaline Phosphatase, subunit A"/>
    <property type="match status" value="1"/>
</dbReference>
<dbReference type="InterPro" id="IPR018299">
    <property type="entry name" value="Alkaline_phosphatase_AS"/>
</dbReference>
<dbReference type="PROSITE" id="PS00123">
    <property type="entry name" value="ALKALINE_PHOSPHATASE"/>
    <property type="match status" value="1"/>
</dbReference>
<sequence length="630" mass="68141">MANDPRTTNIGAVAIAVFASLFAPDIPTSLMNRSLLLGLCVCLLISCSHGFCSHGFAQALVTADPAAKQSQKDDPESKFITGDVMRDLQSQSMRSQKAVYGHWGNQGDRFSNWLNHSNRLIPVYTFGITLDSIRKKGSIYSDPERLKQLYGRVPEATVNPTATYFDQTELHQLQLDALDSGFKNIIVVIFDGMDWQTTRAASIFKQGQVSYEEGRGNGLAFQDECRAVTDFGLIVTSAFAAGAKTDVNSQTVISCSKESTGGYDVLRGGDVPWHEQSSMNYLMGLDRERPHNVTDSAASATSITTGTKTYSGAINFAPDGSRLIPIARRLQAETKMSIGVVTSVPVSHATPAAAYANNVSRKDYQDIARDMLGLPSSSHRNDTLAGVDVLIGGGWGEGKKSDRSQGDNFATGNPYLHQDDLRKADIENGGKYVVAQRTKGSAGREVLMQAAVKVADNVAAMNQSDQAERSDQPTRLLGFFGTKNGHLPFQTADGDYTPTFDAAGTERYTDADIRENPTLADMTEAALTVLEKNPKGFWLMVEAGDVDWANHANNLDNSIGATLSGDAAFESVMNWIEANEAWDETAVIVTADHGHYLVLDYPEKIAEAGAKAQRPVADPARVQPNAVKGF</sequence>
<evidence type="ECO:0000256" key="7">
    <source>
        <dbReference type="PIRSR" id="PIRSR601952-1"/>
    </source>
</evidence>
<comment type="similarity">
    <text evidence="1">Belongs to the alkaline phosphatase family.</text>
</comment>
<keyword evidence="6 8" id="KW-0460">Magnesium</keyword>
<keyword evidence="5 8" id="KW-0862">Zinc</keyword>
<evidence type="ECO:0000256" key="3">
    <source>
        <dbReference type="ARBA" id="ARBA00022723"/>
    </source>
</evidence>
<feature type="binding site" evidence="8">
    <location>
        <position position="593"/>
    </location>
    <ligand>
        <name>Zn(2+)</name>
        <dbReference type="ChEBI" id="CHEBI:29105"/>
        <label>2</label>
    </ligand>
</feature>
<evidence type="ECO:0000256" key="8">
    <source>
        <dbReference type="PIRSR" id="PIRSR601952-2"/>
    </source>
</evidence>
<evidence type="ECO:0000256" key="5">
    <source>
        <dbReference type="ARBA" id="ARBA00022833"/>
    </source>
</evidence>
<dbReference type="Pfam" id="PF00245">
    <property type="entry name" value="Alk_phosphatase"/>
    <property type="match status" value="1"/>
</dbReference>
<evidence type="ECO:0000256" key="9">
    <source>
        <dbReference type="SAM" id="Phobius"/>
    </source>
</evidence>
<accession>A0A5B1CK25</accession>
<evidence type="ECO:0000313" key="11">
    <source>
        <dbReference type="Proteomes" id="UP000322699"/>
    </source>
</evidence>
<evidence type="ECO:0000313" key="10">
    <source>
        <dbReference type="EMBL" id="KAA1260926.1"/>
    </source>
</evidence>
<dbReference type="CDD" id="cd16012">
    <property type="entry name" value="ALP"/>
    <property type="match status" value="1"/>
</dbReference>
<feature type="binding site" evidence="8">
    <location>
        <position position="542"/>
    </location>
    <ligand>
        <name>Mg(2+)</name>
        <dbReference type="ChEBI" id="CHEBI:18420"/>
    </ligand>
</feature>
<dbReference type="Proteomes" id="UP000322699">
    <property type="component" value="Unassembled WGS sequence"/>
</dbReference>
<gene>
    <name evidence="10" type="primary">phoA</name>
    <name evidence="10" type="ORF">LF1_34680</name>
</gene>
<keyword evidence="2" id="KW-0597">Phosphoprotein</keyword>
<proteinExistence type="inferred from homology"/>
<feature type="transmembrane region" description="Helical" evidence="9">
    <location>
        <begin position="6"/>
        <end position="23"/>
    </location>
</feature>
<dbReference type="AlphaFoldDB" id="A0A5B1CK25"/>
<dbReference type="GO" id="GO:0004035">
    <property type="term" value="F:alkaline phosphatase activity"/>
    <property type="evidence" value="ECO:0007669"/>
    <property type="project" value="UniProtKB-EC"/>
</dbReference>
<keyword evidence="9" id="KW-0812">Transmembrane</keyword>
<keyword evidence="9" id="KW-0472">Membrane</keyword>
<keyword evidence="3 8" id="KW-0479">Metal-binding</keyword>
<comment type="cofactor">
    <cofactor evidence="8">
        <name>Mg(2+)</name>
        <dbReference type="ChEBI" id="CHEBI:18420"/>
    </cofactor>
    <text evidence="8">Binds 1 Mg(2+) ion.</text>
</comment>
<dbReference type="EC" id="3.1.3.1" evidence="10"/>
<feature type="binding site" evidence="8">
    <location>
        <position position="551"/>
    </location>
    <ligand>
        <name>Zn(2+)</name>
        <dbReference type="ChEBI" id="CHEBI:29105"/>
        <label>2</label>
    </ligand>
</feature>
<feature type="binding site" evidence="8">
    <location>
        <position position="348"/>
    </location>
    <ligand>
        <name>Mg(2+)</name>
        <dbReference type="ChEBI" id="CHEBI:18420"/>
    </ligand>
</feature>
<evidence type="ECO:0000256" key="4">
    <source>
        <dbReference type="ARBA" id="ARBA00022801"/>
    </source>
</evidence>
<keyword evidence="9" id="KW-1133">Transmembrane helix</keyword>